<name>A0A0M7BCZ7_9RHOB</name>
<protein>
    <recommendedName>
        <fullName evidence="5">Conjugal transfer protein TraD</fullName>
    </recommendedName>
</protein>
<evidence type="ECO:0000256" key="2">
    <source>
        <dbReference type="SAM" id="MobiDB-lite"/>
    </source>
</evidence>
<dbReference type="RefSeq" id="WP_055664073.1">
    <property type="nucleotide sequence ID" value="NZ_CYPR01000177.1"/>
</dbReference>
<organism evidence="3 4">
    <name type="scientific">Jannaschia seosinensis</name>
    <dbReference type="NCBI Taxonomy" id="313367"/>
    <lineage>
        <taxon>Bacteria</taxon>
        <taxon>Pseudomonadati</taxon>
        <taxon>Pseudomonadota</taxon>
        <taxon>Alphaproteobacteria</taxon>
        <taxon>Rhodobacterales</taxon>
        <taxon>Roseobacteraceae</taxon>
        <taxon>Jannaschia</taxon>
    </lineage>
</organism>
<sequence length="115" mass="12879">MPKIDEQIAVVARKIEQNRNRLKDLKGRATKQDRKDDARRKLLYGAAYLAALPSLSTDAQKRSLERVEACITRPKDREFLGLEPLKDTNSHSKISKDADKAVTADLPFASSPTSE</sequence>
<feature type="coiled-coil region" evidence="1">
    <location>
        <begin position="8"/>
        <end position="35"/>
    </location>
</feature>
<feature type="region of interest" description="Disordered" evidence="2">
    <location>
        <begin position="82"/>
        <end position="115"/>
    </location>
</feature>
<keyword evidence="1" id="KW-0175">Coiled coil</keyword>
<gene>
    <name evidence="3" type="ORF">JSE7799_02676</name>
</gene>
<dbReference type="OrthoDB" id="7728370at2"/>
<evidence type="ECO:0000313" key="4">
    <source>
        <dbReference type="Proteomes" id="UP000049455"/>
    </source>
</evidence>
<feature type="compositionally biased region" description="Basic and acidic residues" evidence="2">
    <location>
        <begin position="82"/>
        <end position="102"/>
    </location>
</feature>
<accession>A0A0M7BCZ7</accession>
<reference evidence="3 4" key="1">
    <citation type="submission" date="2015-09" db="EMBL/GenBank/DDBJ databases">
        <authorList>
            <person name="Jackson K.R."/>
            <person name="Lunt B.L."/>
            <person name="Fisher J.N.B."/>
            <person name="Gardner A.V."/>
            <person name="Bailey M.E."/>
            <person name="Deus L.M."/>
            <person name="Earl A.S."/>
            <person name="Gibby P.D."/>
            <person name="Hartmann K.A."/>
            <person name="Liu J.E."/>
            <person name="Manci A.M."/>
            <person name="Nielsen D.A."/>
            <person name="Solomon M.B."/>
            <person name="Breakwell D.P."/>
            <person name="Burnett S.H."/>
            <person name="Grose J.H."/>
        </authorList>
    </citation>
    <scope>NUCLEOTIDE SEQUENCE [LARGE SCALE GENOMIC DNA]</scope>
    <source>
        <strain evidence="3 4">CECT 7799</strain>
    </source>
</reference>
<evidence type="ECO:0000313" key="3">
    <source>
        <dbReference type="EMBL" id="CUH39948.1"/>
    </source>
</evidence>
<proteinExistence type="predicted"/>
<evidence type="ECO:0000256" key="1">
    <source>
        <dbReference type="SAM" id="Coils"/>
    </source>
</evidence>
<dbReference type="AlphaFoldDB" id="A0A0M7BCZ7"/>
<dbReference type="EMBL" id="CYPR01000177">
    <property type="protein sequence ID" value="CUH39948.1"/>
    <property type="molecule type" value="Genomic_DNA"/>
</dbReference>
<keyword evidence="4" id="KW-1185">Reference proteome</keyword>
<dbReference type="Proteomes" id="UP000049455">
    <property type="component" value="Unassembled WGS sequence"/>
</dbReference>
<evidence type="ECO:0008006" key="5">
    <source>
        <dbReference type="Google" id="ProtNLM"/>
    </source>
</evidence>